<dbReference type="HAMAP" id="MF_00011">
    <property type="entry name" value="Adenylosucc_synth"/>
    <property type="match status" value="1"/>
</dbReference>
<dbReference type="GO" id="GO:0004019">
    <property type="term" value="F:adenylosuccinate synthase activity"/>
    <property type="evidence" value="ECO:0007669"/>
    <property type="project" value="InterPro"/>
</dbReference>
<dbReference type="Gene3D" id="3.40.440.10">
    <property type="entry name" value="Adenylosuccinate Synthetase, subunit A, domain 1"/>
    <property type="match status" value="1"/>
</dbReference>
<evidence type="ECO:0000313" key="11">
    <source>
        <dbReference type="Proteomes" id="UP000649617"/>
    </source>
</evidence>
<keyword evidence="5" id="KW-0547">Nucleotide-binding</keyword>
<dbReference type="GO" id="GO:0046040">
    <property type="term" value="P:IMP metabolic process"/>
    <property type="evidence" value="ECO:0007669"/>
    <property type="project" value="TreeGrafter"/>
</dbReference>
<dbReference type="PANTHER" id="PTHR11846:SF0">
    <property type="entry name" value="ADENYLOSUCCINATE SYNTHETASE"/>
    <property type="match status" value="1"/>
</dbReference>
<dbReference type="EMBL" id="CAJNIZ010021224">
    <property type="protein sequence ID" value="CAE7449735.1"/>
    <property type="molecule type" value="Genomic_DNA"/>
</dbReference>
<comment type="subunit">
    <text evidence="2">Homodimer.</text>
</comment>
<accession>A0A812RNL5</accession>
<dbReference type="Proteomes" id="UP000649617">
    <property type="component" value="Unassembled WGS sequence"/>
</dbReference>
<evidence type="ECO:0000256" key="9">
    <source>
        <dbReference type="SAM" id="MobiDB-lite"/>
    </source>
</evidence>
<keyword evidence="6" id="KW-0658">Purine biosynthesis</keyword>
<dbReference type="GO" id="GO:0005525">
    <property type="term" value="F:GTP binding"/>
    <property type="evidence" value="ECO:0007669"/>
    <property type="project" value="UniProtKB-KW"/>
</dbReference>
<feature type="region of interest" description="Disordered" evidence="9">
    <location>
        <begin position="1"/>
        <end position="34"/>
    </location>
</feature>
<dbReference type="InterPro" id="IPR042109">
    <property type="entry name" value="Adenylosuccinate_synth_dom1"/>
</dbReference>
<evidence type="ECO:0000256" key="7">
    <source>
        <dbReference type="ARBA" id="ARBA00022842"/>
    </source>
</evidence>
<dbReference type="InterPro" id="IPR042111">
    <property type="entry name" value="Adenylosuccinate_synth_dom3"/>
</dbReference>
<dbReference type="FunFam" id="3.90.170.10:FF:000001">
    <property type="entry name" value="Adenylosuccinate synthetase"/>
    <property type="match status" value="1"/>
</dbReference>
<comment type="caution">
    <text evidence="10">The sequence shown here is derived from an EMBL/GenBank/DDBJ whole genome shotgun (WGS) entry which is preliminary data.</text>
</comment>
<gene>
    <name evidence="10" type="ORF">SPIL2461_LOCUS10998</name>
</gene>
<keyword evidence="4" id="KW-0479">Metal-binding</keyword>
<sequence>EAAAKWRALSRHEQSEYDSRAASARAADSERTDEMNTRCATAKSTGKTAATKAQQMLSVKRRWMEHQILRAEEKLKSQWEALSADEVTSQLMAWRVRPLSGTDEFKRRLGSTLDELICKRMADLPFAGDVESRSLLTELGFTKSYLPHPAVLFLEWEVLGSAGSNEQTEEATAQCLQKFRSLPPVELAAWWSVVASRHRRQQEALRNTLCNEVGLVESVNFKVADFECSGFDAFREGQANQGTEPLTLPGMQIPDPLWECLQEEQFLRLGQAQAWSQKRYSHPRDKDSPAQLQLRQALREYNTQYAFDPELGQKGGVRNIDEEIERYRKYADILRTQIVDSVTFIHQDIAQGCKVLVEGANAALLDIDFGTYPFVTSSNTTVGSVCTGLGVPPKVVDTVIGVVKAYTTRVGHGPFPTELQNEMQSLEDFTETYFGPEARYERKGHTGGPFELKPGQPVKVGMMLQEVGAEYGTTTGRRRRCGWLDLALVKYSAMVNGFDSLNITKLDVLTGLKQIRVAIAYRNRRMTEVRLPSGYFPSHLDDLKEVVCEYETLEGWSEDISLCTKWEDLPDNAKKYVLRIQELLGIPISWVGVGPDRTSMLKVPMKKPSNRTLLPIPIR</sequence>
<keyword evidence="8" id="KW-0342">GTP-binding</keyword>
<evidence type="ECO:0000313" key="10">
    <source>
        <dbReference type="EMBL" id="CAE7449735.1"/>
    </source>
</evidence>
<evidence type="ECO:0000256" key="2">
    <source>
        <dbReference type="ARBA" id="ARBA00011738"/>
    </source>
</evidence>
<dbReference type="PANTHER" id="PTHR11846">
    <property type="entry name" value="ADENYLOSUCCINATE SYNTHETASE"/>
    <property type="match status" value="1"/>
</dbReference>
<evidence type="ECO:0000256" key="6">
    <source>
        <dbReference type="ARBA" id="ARBA00022755"/>
    </source>
</evidence>
<evidence type="ECO:0000256" key="5">
    <source>
        <dbReference type="ARBA" id="ARBA00022741"/>
    </source>
</evidence>
<name>A0A812RNL5_SYMPI</name>
<comment type="cofactor">
    <cofactor evidence="1">
        <name>Mg(2+)</name>
        <dbReference type="ChEBI" id="CHEBI:18420"/>
    </cofactor>
</comment>
<dbReference type="GO" id="GO:0046872">
    <property type="term" value="F:metal ion binding"/>
    <property type="evidence" value="ECO:0007669"/>
    <property type="project" value="UniProtKB-KW"/>
</dbReference>
<reference evidence="10" key="1">
    <citation type="submission" date="2021-02" db="EMBL/GenBank/DDBJ databases">
        <authorList>
            <person name="Dougan E. K."/>
            <person name="Rhodes N."/>
            <person name="Thang M."/>
            <person name="Chan C."/>
        </authorList>
    </citation>
    <scope>NUCLEOTIDE SEQUENCE</scope>
</reference>
<organism evidence="10 11">
    <name type="scientific">Symbiodinium pilosum</name>
    <name type="common">Dinoflagellate</name>
    <dbReference type="NCBI Taxonomy" id="2952"/>
    <lineage>
        <taxon>Eukaryota</taxon>
        <taxon>Sar</taxon>
        <taxon>Alveolata</taxon>
        <taxon>Dinophyceae</taxon>
        <taxon>Suessiales</taxon>
        <taxon>Symbiodiniaceae</taxon>
        <taxon>Symbiodinium</taxon>
    </lineage>
</organism>
<dbReference type="SUPFAM" id="SSF52540">
    <property type="entry name" value="P-loop containing nucleoside triphosphate hydrolases"/>
    <property type="match status" value="1"/>
</dbReference>
<dbReference type="InterPro" id="IPR001114">
    <property type="entry name" value="Adenylosuccinate_synthetase"/>
</dbReference>
<evidence type="ECO:0000256" key="4">
    <source>
        <dbReference type="ARBA" id="ARBA00022723"/>
    </source>
</evidence>
<protein>
    <recommendedName>
        <fullName evidence="12">Adenylosuccinate synthetase</fullName>
    </recommendedName>
</protein>
<dbReference type="GO" id="GO:0044208">
    <property type="term" value="P:'de novo' AMP biosynthetic process"/>
    <property type="evidence" value="ECO:0007669"/>
    <property type="project" value="UniProtKB-UniPathway"/>
</dbReference>
<keyword evidence="7" id="KW-0460">Magnesium</keyword>
<feature type="compositionally biased region" description="Basic and acidic residues" evidence="9">
    <location>
        <begin position="10"/>
        <end position="19"/>
    </location>
</feature>
<dbReference type="Gene3D" id="3.90.170.10">
    <property type="entry name" value="Adenylosuccinate Synthetase, subunit A, domain 3"/>
    <property type="match status" value="1"/>
</dbReference>
<feature type="non-terminal residue" evidence="10">
    <location>
        <position position="1"/>
    </location>
</feature>
<dbReference type="SMART" id="SM00788">
    <property type="entry name" value="Adenylsucc_synt"/>
    <property type="match status" value="1"/>
</dbReference>
<proteinExistence type="inferred from homology"/>
<evidence type="ECO:0000256" key="1">
    <source>
        <dbReference type="ARBA" id="ARBA00001946"/>
    </source>
</evidence>
<evidence type="ECO:0000256" key="3">
    <source>
        <dbReference type="ARBA" id="ARBA00022598"/>
    </source>
</evidence>
<dbReference type="OrthoDB" id="10265645at2759"/>
<evidence type="ECO:0008006" key="12">
    <source>
        <dbReference type="Google" id="ProtNLM"/>
    </source>
</evidence>
<dbReference type="InterPro" id="IPR027417">
    <property type="entry name" value="P-loop_NTPase"/>
</dbReference>
<keyword evidence="11" id="KW-1185">Reference proteome</keyword>
<dbReference type="AlphaFoldDB" id="A0A812RNL5"/>
<evidence type="ECO:0000256" key="8">
    <source>
        <dbReference type="ARBA" id="ARBA00023134"/>
    </source>
</evidence>
<keyword evidence="3" id="KW-0436">Ligase</keyword>
<dbReference type="GO" id="GO:0005737">
    <property type="term" value="C:cytoplasm"/>
    <property type="evidence" value="ECO:0007669"/>
    <property type="project" value="TreeGrafter"/>
</dbReference>
<dbReference type="UniPathway" id="UPA00075">
    <property type="reaction ID" value="UER00335"/>
</dbReference>
<dbReference type="Pfam" id="PF00709">
    <property type="entry name" value="Adenylsucc_synt"/>
    <property type="match status" value="1"/>
</dbReference>